<sequence>MSSGTARVLAISLNNQPWFDEMYAPLLTALKSNAEFQQAEHSTSAIRFLSQLPEPSAVLITDEALTLRENSAVWGAVLEYVRRGGTAIVMGLFPSFVEPDNMKPFFSRAGLHWGTGSYHRTTLALNRAAVDVANAGKLPQRYSQKAVFVNNVVPENMWYKTDDNSVVQSAVFPPTSANRTGETAVAMATVGRGKLGYVGDVNAEDESNAVILAMCGFL</sequence>
<accession>A0A197JQI7</accession>
<protein>
    <recommendedName>
        <fullName evidence="3">Triacylglycerol lipase</fullName>
    </recommendedName>
</protein>
<dbReference type="Proteomes" id="UP000078512">
    <property type="component" value="Unassembled WGS sequence"/>
</dbReference>
<dbReference type="AlphaFoldDB" id="A0A197JQI7"/>
<evidence type="ECO:0008006" key="3">
    <source>
        <dbReference type="Google" id="ProtNLM"/>
    </source>
</evidence>
<reference evidence="1 2" key="1">
    <citation type="submission" date="2016-05" db="EMBL/GenBank/DDBJ databases">
        <title>Genome sequencing reveals origins of a unique bacterial endosymbiosis in the earliest lineages of terrestrial Fungi.</title>
        <authorList>
            <consortium name="DOE Joint Genome Institute"/>
            <person name="Uehling J."/>
            <person name="Gryganskyi A."/>
            <person name="Hameed K."/>
            <person name="Tschaplinski T."/>
            <person name="Misztal P."/>
            <person name="Wu S."/>
            <person name="Desiro A."/>
            <person name="Vande Pol N."/>
            <person name="Du Z.-Y."/>
            <person name="Zienkiewicz A."/>
            <person name="Zienkiewicz K."/>
            <person name="Morin E."/>
            <person name="Tisserant E."/>
            <person name="Splivallo R."/>
            <person name="Hainaut M."/>
            <person name="Henrissat B."/>
            <person name="Ohm R."/>
            <person name="Kuo A."/>
            <person name="Yan J."/>
            <person name="Lipzen A."/>
            <person name="Nolan M."/>
            <person name="Labutti K."/>
            <person name="Barry K."/>
            <person name="Goldstein A."/>
            <person name="Labbe J."/>
            <person name="Schadt C."/>
            <person name="Tuskan G."/>
            <person name="Grigoriev I."/>
            <person name="Martin F."/>
            <person name="Vilgalys R."/>
            <person name="Bonito G."/>
        </authorList>
    </citation>
    <scope>NUCLEOTIDE SEQUENCE [LARGE SCALE GENOMIC DNA]</scope>
    <source>
        <strain evidence="1 2">AG-77</strain>
    </source>
</reference>
<dbReference type="STRING" id="1314771.A0A197JQI7"/>
<gene>
    <name evidence="1" type="ORF">K457DRAFT_139688</name>
</gene>
<evidence type="ECO:0000313" key="2">
    <source>
        <dbReference type="Proteomes" id="UP000078512"/>
    </source>
</evidence>
<dbReference type="EMBL" id="KV442057">
    <property type="protein sequence ID" value="OAQ27445.1"/>
    <property type="molecule type" value="Genomic_DNA"/>
</dbReference>
<dbReference type="OrthoDB" id="245563at2759"/>
<organism evidence="1 2">
    <name type="scientific">Linnemannia elongata AG-77</name>
    <dbReference type="NCBI Taxonomy" id="1314771"/>
    <lineage>
        <taxon>Eukaryota</taxon>
        <taxon>Fungi</taxon>
        <taxon>Fungi incertae sedis</taxon>
        <taxon>Mucoromycota</taxon>
        <taxon>Mortierellomycotina</taxon>
        <taxon>Mortierellomycetes</taxon>
        <taxon>Mortierellales</taxon>
        <taxon>Mortierellaceae</taxon>
        <taxon>Linnemannia</taxon>
    </lineage>
</organism>
<proteinExistence type="predicted"/>
<name>A0A197JQI7_9FUNG</name>
<evidence type="ECO:0000313" key="1">
    <source>
        <dbReference type="EMBL" id="OAQ27445.1"/>
    </source>
</evidence>
<keyword evidence="2" id="KW-1185">Reference proteome</keyword>